<dbReference type="Gene3D" id="2.30.29.30">
    <property type="entry name" value="Pleckstrin-homology domain (PH domain)/Phosphotyrosine-binding domain (PTB)"/>
    <property type="match status" value="1"/>
</dbReference>
<dbReference type="GO" id="GO:0005789">
    <property type="term" value="C:endoplasmic reticulum membrane"/>
    <property type="evidence" value="ECO:0007669"/>
    <property type="project" value="TreeGrafter"/>
</dbReference>
<dbReference type="InterPro" id="IPR051482">
    <property type="entry name" value="Cholesterol_transport"/>
</dbReference>
<protein>
    <recommendedName>
        <fullName evidence="8">VASt domain-containing protein</fullName>
    </recommendedName>
</protein>
<feature type="transmembrane region" description="Helical" evidence="7">
    <location>
        <begin position="1134"/>
        <end position="1153"/>
    </location>
</feature>
<feature type="compositionally biased region" description="Polar residues" evidence="6">
    <location>
        <begin position="151"/>
        <end position="175"/>
    </location>
</feature>
<dbReference type="CDD" id="cd13220">
    <property type="entry name" value="PH-GRAM_GRAMDC"/>
    <property type="match status" value="1"/>
</dbReference>
<comment type="subcellular location">
    <subcellularLocation>
        <location evidence="1">Membrane</location>
        <topology evidence="1">Single-pass membrane protein</topology>
    </subcellularLocation>
</comment>
<sequence>MDDNSLTPEVYPASSSDTQSIGRINRSKTSIDDAFGSSGRSNGRSSSIDSTSDRPKSQAGEGTDSAKAGPSGFSKLLAARKKRKKKENQKHAEELPTQFELEDEKGIQERPDEPLEGRPSPAPKHNAERPSENETVNLLTDDSEPDRTPPLATQASHAGFYTSSSPLIKTTSTDANDTDSLHADVESALSGPSAAAHSESNADTDISRPPSQPNSTLGVPEDRGGKKRSVSPGRRWKGAFGSAQDKKDSNRDRSSSTPSEGGKKGGGLFGSSRRSSTSSKKAPSIITESPPPLPPLIRTDIKEETSVQSSDHYVPRTPPHSAIPAPHTTVTPPTPRTEAVNIFSSPDVTTSPDSLKGKDELPAGVVVSPSGNMISHRRVRSASSVSHKPSKLSNSVSALGPTVEETKAASKSPASVQQSGFFSSVFSAAQNAASTLSSSLNTQSKARSPSQQVPMEPEDPSTKDGGSGASGARDQSKTEPKKPLAIETLGSGDLDFSHLDIAVPPGGSVSTPDGVVITKPELPADKRKNTAVHQRDEEAARLEDRHAARAVTMAYEKPSDISVVLPSDESLELQSTTSLPRDAAGDHTSPSGSVLDGEIIVRPSRSGSVRSRLTGRRRHRGSSAATASTAAAAGASTTALGIPGGNASVPRLTGFAVASKKRNRDFHQLFRSVPEDDYLIEDYSCALQREIILAGRIYVSEGHICFSSNILGWVTTLVISFDEIVAIEKESTAMVFPNAIAIQTLHARHTFRSLLSRESTYDLMVNIWKINHPALKSSVNGTRVAQGTGDKTEKAGEESEAGSEDEDEIYDEDEDGDNADSFFEPADASVNGSDKSVPIKAPSRQASGNLPANGTGLAAASNANGDSKGGKSSKEDADGGFPGPAAHAPTTYTDPAGQYDKVVKDEIIPAPLGKVYSYVFGPASTTFIPKFLVENQKSGELQFDTESGGLTNESRTRQYSYIKPLNGSIGPKQTKCISTENLDFLDLEKAVLVTLSTQTPDVPSGNVFCTKTKYLFTWAPNNQTRFLMTCTIEWSGKSWLKGPIEKGAMDGQTTFGNDIITALKAAVSPRGRAASRATGKGKGRRKKGDAASEEATTVAAKAASDVSTQQAQSWGLLEPLRGFVEPISSILKPLLSGNIAILVIGVLLFLVFFRTPSQPTMLSHDIGCPGYSLPQRLAAYEEMWRREESELWSWLEDRVGMDGMAFPTVNRPGESRTHERARKVQSGHDFTNKLADEKMSAREMDHAIRTTRERLDTLEKILNNRKRSTKEEGAVHSEL</sequence>
<evidence type="ECO:0000256" key="1">
    <source>
        <dbReference type="ARBA" id="ARBA00004167"/>
    </source>
</evidence>
<feature type="compositionally biased region" description="Basic and acidic residues" evidence="6">
    <location>
        <begin position="104"/>
        <end position="116"/>
    </location>
</feature>
<dbReference type="OrthoDB" id="2162691at2759"/>
<feature type="compositionally biased region" description="Low complexity" evidence="6">
    <location>
        <begin position="36"/>
        <end position="50"/>
    </location>
</feature>
<feature type="region of interest" description="Disordered" evidence="6">
    <location>
        <begin position="572"/>
        <end position="630"/>
    </location>
</feature>
<keyword evidence="4 7" id="KW-1133">Transmembrane helix</keyword>
<feature type="region of interest" description="Disordered" evidence="6">
    <location>
        <begin position="1071"/>
        <end position="1102"/>
    </location>
</feature>
<dbReference type="Pfam" id="PF16016">
    <property type="entry name" value="VASt"/>
    <property type="match status" value="1"/>
</dbReference>
<dbReference type="PANTHER" id="PTHR23319:SF4">
    <property type="entry name" value="GRAM DOMAIN CONTAINING 1B, ISOFORM E"/>
    <property type="match status" value="1"/>
</dbReference>
<feature type="compositionally biased region" description="Basic residues" evidence="6">
    <location>
        <begin position="78"/>
        <end position="88"/>
    </location>
</feature>
<evidence type="ECO:0000313" key="9">
    <source>
        <dbReference type="EMBL" id="KAB8078448.1"/>
    </source>
</evidence>
<keyword evidence="5 7" id="KW-0472">Membrane</keyword>
<dbReference type="PANTHER" id="PTHR23319">
    <property type="entry name" value="GRAM DOMAIN CONTAINING 1B, ISOFORM E"/>
    <property type="match status" value="1"/>
</dbReference>
<evidence type="ECO:0000256" key="3">
    <source>
        <dbReference type="ARBA" id="ARBA00022692"/>
    </source>
</evidence>
<feature type="compositionally biased region" description="Basic and acidic residues" evidence="6">
    <location>
        <begin position="868"/>
        <end position="877"/>
    </location>
</feature>
<evidence type="ECO:0000256" key="7">
    <source>
        <dbReference type="SAM" id="Phobius"/>
    </source>
</evidence>
<evidence type="ECO:0000256" key="6">
    <source>
        <dbReference type="SAM" id="MobiDB-lite"/>
    </source>
</evidence>
<gene>
    <name evidence="9" type="ORF">BDV29DRAFT_166387</name>
</gene>
<dbReference type="PROSITE" id="PS51778">
    <property type="entry name" value="VAST"/>
    <property type="match status" value="1"/>
</dbReference>
<comment type="similarity">
    <text evidence="2">Belongs to the YSP2 family.</text>
</comment>
<feature type="region of interest" description="Disordered" evidence="6">
    <location>
        <begin position="437"/>
        <end position="482"/>
    </location>
</feature>
<feature type="compositionally biased region" description="Low complexity" evidence="6">
    <location>
        <begin position="601"/>
        <end position="612"/>
    </location>
</feature>
<feature type="region of interest" description="Disordered" evidence="6">
    <location>
        <begin position="779"/>
        <end position="894"/>
    </location>
</feature>
<dbReference type="GO" id="GO:0140268">
    <property type="term" value="C:endoplasmic reticulum-plasma membrane contact site"/>
    <property type="evidence" value="ECO:0007669"/>
    <property type="project" value="TreeGrafter"/>
</dbReference>
<dbReference type="GO" id="GO:0032934">
    <property type="term" value="F:sterol binding"/>
    <property type="evidence" value="ECO:0007669"/>
    <property type="project" value="TreeGrafter"/>
</dbReference>
<feature type="compositionally biased region" description="Basic residues" evidence="6">
    <location>
        <begin position="225"/>
        <end position="237"/>
    </location>
</feature>
<keyword evidence="10" id="KW-1185">Reference proteome</keyword>
<dbReference type="InterPro" id="IPR004182">
    <property type="entry name" value="GRAM"/>
</dbReference>
<dbReference type="SMART" id="SM00568">
    <property type="entry name" value="GRAM"/>
    <property type="match status" value="1"/>
</dbReference>
<dbReference type="EMBL" id="ML732158">
    <property type="protein sequence ID" value="KAB8078448.1"/>
    <property type="molecule type" value="Genomic_DNA"/>
</dbReference>
<dbReference type="GO" id="GO:0120015">
    <property type="term" value="F:sterol transfer activity"/>
    <property type="evidence" value="ECO:0007669"/>
    <property type="project" value="TreeGrafter"/>
</dbReference>
<dbReference type="GO" id="GO:0005739">
    <property type="term" value="C:mitochondrion"/>
    <property type="evidence" value="ECO:0007669"/>
    <property type="project" value="TreeGrafter"/>
</dbReference>
<evidence type="ECO:0000256" key="5">
    <source>
        <dbReference type="ARBA" id="ARBA00023136"/>
    </source>
</evidence>
<feature type="compositionally biased region" description="Polar residues" evidence="6">
    <location>
        <begin position="1"/>
        <end position="22"/>
    </location>
</feature>
<proteinExistence type="inferred from homology"/>
<dbReference type="InterPro" id="IPR031968">
    <property type="entry name" value="VASt"/>
</dbReference>
<reference evidence="9 10" key="1">
    <citation type="submission" date="2019-04" db="EMBL/GenBank/DDBJ databases">
        <title>Friends and foes A comparative genomics study of 23 Aspergillus species from section Flavi.</title>
        <authorList>
            <consortium name="DOE Joint Genome Institute"/>
            <person name="Kjaerbolling I."/>
            <person name="Vesth T."/>
            <person name="Frisvad J.C."/>
            <person name="Nybo J.L."/>
            <person name="Theobald S."/>
            <person name="Kildgaard S."/>
            <person name="Isbrandt T."/>
            <person name="Kuo A."/>
            <person name="Sato A."/>
            <person name="Lyhne E.K."/>
            <person name="Kogle M.E."/>
            <person name="Wiebenga A."/>
            <person name="Kun R.S."/>
            <person name="Lubbers R.J."/>
            <person name="Makela M.R."/>
            <person name="Barry K."/>
            <person name="Chovatia M."/>
            <person name="Clum A."/>
            <person name="Daum C."/>
            <person name="Haridas S."/>
            <person name="He G."/>
            <person name="LaButti K."/>
            <person name="Lipzen A."/>
            <person name="Mondo S."/>
            <person name="Riley R."/>
            <person name="Salamov A."/>
            <person name="Simmons B.A."/>
            <person name="Magnuson J.K."/>
            <person name="Henrissat B."/>
            <person name="Mortensen U.H."/>
            <person name="Larsen T.O."/>
            <person name="Devries R.P."/>
            <person name="Grigoriev I.V."/>
            <person name="Machida M."/>
            <person name="Baker S.E."/>
            <person name="Andersen M.R."/>
        </authorList>
    </citation>
    <scope>NUCLEOTIDE SEQUENCE [LARGE SCALE GENOMIC DNA]</scope>
    <source>
        <strain evidence="9 10">CBS 151.66</strain>
    </source>
</reference>
<dbReference type="AlphaFoldDB" id="A0A5N5XCE6"/>
<name>A0A5N5XCE6_9EURO</name>
<feature type="compositionally biased region" description="Low complexity" evidence="6">
    <location>
        <begin position="270"/>
        <end position="284"/>
    </location>
</feature>
<evidence type="ECO:0000313" key="10">
    <source>
        <dbReference type="Proteomes" id="UP000326565"/>
    </source>
</evidence>
<feature type="compositionally biased region" description="Basic and acidic residues" evidence="6">
    <location>
        <begin position="244"/>
        <end position="254"/>
    </location>
</feature>
<feature type="compositionally biased region" description="Polar residues" evidence="6">
    <location>
        <begin position="342"/>
        <end position="353"/>
    </location>
</feature>
<feature type="compositionally biased region" description="Polar residues" evidence="6">
    <location>
        <begin position="437"/>
        <end position="453"/>
    </location>
</feature>
<dbReference type="GO" id="GO:0032366">
    <property type="term" value="P:intracellular sterol transport"/>
    <property type="evidence" value="ECO:0007669"/>
    <property type="project" value="TreeGrafter"/>
</dbReference>
<feature type="compositionally biased region" description="Acidic residues" evidence="6">
    <location>
        <begin position="798"/>
        <end position="818"/>
    </location>
</feature>
<evidence type="ECO:0000259" key="8">
    <source>
        <dbReference type="PROSITE" id="PS51778"/>
    </source>
</evidence>
<accession>A0A5N5XCE6</accession>
<dbReference type="Pfam" id="PF02893">
    <property type="entry name" value="GRAM"/>
    <property type="match status" value="1"/>
</dbReference>
<feature type="domain" description="VASt" evidence="8">
    <location>
        <begin position="899"/>
        <end position="1071"/>
    </location>
</feature>
<dbReference type="Proteomes" id="UP000326565">
    <property type="component" value="Unassembled WGS sequence"/>
</dbReference>
<dbReference type="GO" id="GO:0005886">
    <property type="term" value="C:plasma membrane"/>
    <property type="evidence" value="ECO:0007669"/>
    <property type="project" value="TreeGrafter"/>
</dbReference>
<dbReference type="InterPro" id="IPR011993">
    <property type="entry name" value="PH-like_dom_sf"/>
</dbReference>
<dbReference type="GO" id="GO:0032541">
    <property type="term" value="C:cortical endoplasmic reticulum"/>
    <property type="evidence" value="ECO:0007669"/>
    <property type="project" value="TreeGrafter"/>
</dbReference>
<evidence type="ECO:0000256" key="4">
    <source>
        <dbReference type="ARBA" id="ARBA00022989"/>
    </source>
</evidence>
<evidence type="ECO:0000256" key="2">
    <source>
        <dbReference type="ARBA" id="ARBA00006582"/>
    </source>
</evidence>
<organism evidence="9 10">
    <name type="scientific">Aspergillus leporis</name>
    <dbReference type="NCBI Taxonomy" id="41062"/>
    <lineage>
        <taxon>Eukaryota</taxon>
        <taxon>Fungi</taxon>
        <taxon>Dikarya</taxon>
        <taxon>Ascomycota</taxon>
        <taxon>Pezizomycotina</taxon>
        <taxon>Eurotiomycetes</taxon>
        <taxon>Eurotiomycetidae</taxon>
        <taxon>Eurotiales</taxon>
        <taxon>Aspergillaceae</taxon>
        <taxon>Aspergillus</taxon>
        <taxon>Aspergillus subgen. Circumdati</taxon>
    </lineage>
</organism>
<feature type="region of interest" description="Disordered" evidence="6">
    <location>
        <begin position="1"/>
        <end position="416"/>
    </location>
</feature>
<keyword evidence="3 7" id="KW-0812">Transmembrane</keyword>